<gene>
    <name evidence="5" type="ORF">A6E14_09315</name>
</gene>
<dbReference type="SUPFAM" id="SSF51215">
    <property type="entry name" value="Regulatory protein AraC"/>
    <property type="match status" value="1"/>
</dbReference>
<evidence type="ECO:0000313" key="6">
    <source>
        <dbReference type="Proteomes" id="UP000093173"/>
    </source>
</evidence>
<dbReference type="InterPro" id="IPR018060">
    <property type="entry name" value="HTH_AraC"/>
</dbReference>
<keyword evidence="3" id="KW-0804">Transcription</keyword>
<comment type="caution">
    <text evidence="5">The sequence shown here is derived from an EMBL/GenBank/DDBJ whole genome shotgun (WGS) entry which is preliminary data.</text>
</comment>
<name>A0A1B9QZ79_9VIBR</name>
<evidence type="ECO:0000259" key="4">
    <source>
        <dbReference type="PROSITE" id="PS01124"/>
    </source>
</evidence>
<evidence type="ECO:0000256" key="3">
    <source>
        <dbReference type="ARBA" id="ARBA00023163"/>
    </source>
</evidence>
<dbReference type="Gene3D" id="2.60.120.280">
    <property type="entry name" value="Regulatory protein AraC"/>
    <property type="match status" value="1"/>
</dbReference>
<dbReference type="RefSeq" id="WP_017033639.1">
    <property type="nucleotide sequence ID" value="NZ_JBNGCH010000450.1"/>
</dbReference>
<dbReference type="Pfam" id="PF12833">
    <property type="entry name" value="HTH_18"/>
    <property type="match status" value="1"/>
</dbReference>
<evidence type="ECO:0000256" key="2">
    <source>
        <dbReference type="ARBA" id="ARBA00023125"/>
    </source>
</evidence>
<proteinExistence type="predicted"/>
<dbReference type="SUPFAM" id="SSF46689">
    <property type="entry name" value="Homeodomain-like"/>
    <property type="match status" value="2"/>
</dbReference>
<feature type="domain" description="HTH araC/xylS-type" evidence="4">
    <location>
        <begin position="179"/>
        <end position="277"/>
    </location>
</feature>
<sequence length="281" mass="32554">MNDKQERLLISEKTHHEFIDHTHVMMLEEYGIIQCGIATCRDVFSIYRKNQQKHMLLYTVKGRGWLETNGRRHILEPSSVISAPASIEIGFGIEEEDWQIAWVFLDMNKEWPEIVGDEVQYSLTPIAEVIYASILAMLRSISLPIDLGGAVGRRAVEQIELLINAPINLEQSRTKIRMTRVFDMVQRQLHKDWTVAQLSSNLPCSEPHFHRLCQQYYGHSPKVHVMRMRMEYAARLLVSTEWSVQHIGEIVGYPNAANFSTRFKAWSKMTPRVFRNTVRGS</sequence>
<protein>
    <submittedName>
        <fullName evidence="5">AraC family transcriptional regulator</fullName>
    </submittedName>
</protein>
<dbReference type="InterPro" id="IPR037923">
    <property type="entry name" value="HTH-like"/>
</dbReference>
<organism evidence="5 6">
    <name type="scientific">Vibrio genomosp. F10</name>
    <dbReference type="NCBI Taxonomy" id="723171"/>
    <lineage>
        <taxon>Bacteria</taxon>
        <taxon>Pseudomonadati</taxon>
        <taxon>Pseudomonadota</taxon>
        <taxon>Gammaproteobacteria</taxon>
        <taxon>Vibrionales</taxon>
        <taxon>Vibrionaceae</taxon>
        <taxon>Vibrio</taxon>
    </lineage>
</organism>
<dbReference type="GO" id="GO:0043565">
    <property type="term" value="F:sequence-specific DNA binding"/>
    <property type="evidence" value="ECO:0007669"/>
    <property type="project" value="InterPro"/>
</dbReference>
<evidence type="ECO:0000256" key="1">
    <source>
        <dbReference type="ARBA" id="ARBA00023015"/>
    </source>
</evidence>
<keyword evidence="1" id="KW-0805">Transcription regulation</keyword>
<reference evidence="6" key="1">
    <citation type="submission" date="2016-06" db="EMBL/GenBank/DDBJ databases">
        <authorList>
            <person name="Hehemann J.-H."/>
            <person name="Arevalo P."/>
            <person name="Datta M.S."/>
            <person name="Polz M.F."/>
        </authorList>
    </citation>
    <scope>NUCLEOTIDE SEQUENCE [LARGE SCALE GENOMIC DNA]</scope>
    <source>
        <strain evidence="6">9CSC122</strain>
    </source>
</reference>
<keyword evidence="6" id="KW-1185">Reference proteome</keyword>
<dbReference type="PROSITE" id="PS01124">
    <property type="entry name" value="HTH_ARAC_FAMILY_2"/>
    <property type="match status" value="1"/>
</dbReference>
<dbReference type="InterPro" id="IPR009057">
    <property type="entry name" value="Homeodomain-like_sf"/>
</dbReference>
<dbReference type="Gene3D" id="1.10.10.60">
    <property type="entry name" value="Homeodomain-like"/>
    <property type="match status" value="2"/>
</dbReference>
<dbReference type="Proteomes" id="UP000093173">
    <property type="component" value="Unassembled WGS sequence"/>
</dbReference>
<dbReference type="PANTHER" id="PTHR43280">
    <property type="entry name" value="ARAC-FAMILY TRANSCRIPTIONAL REGULATOR"/>
    <property type="match status" value="1"/>
</dbReference>
<keyword evidence="2" id="KW-0238">DNA-binding</keyword>
<dbReference type="GO" id="GO:0003700">
    <property type="term" value="F:DNA-binding transcription factor activity"/>
    <property type="evidence" value="ECO:0007669"/>
    <property type="project" value="InterPro"/>
</dbReference>
<evidence type="ECO:0000313" key="5">
    <source>
        <dbReference type="EMBL" id="OCH76400.1"/>
    </source>
</evidence>
<dbReference type="AlphaFoldDB" id="A0A1B9QZ79"/>
<accession>A0A1B9QZ79</accession>
<dbReference type="EMBL" id="MAJZ01000450">
    <property type="protein sequence ID" value="OCH76400.1"/>
    <property type="molecule type" value="Genomic_DNA"/>
</dbReference>
<dbReference type="PANTHER" id="PTHR43280:SF2">
    <property type="entry name" value="HTH-TYPE TRANSCRIPTIONAL REGULATOR EXSA"/>
    <property type="match status" value="1"/>
</dbReference>
<dbReference type="SMART" id="SM00342">
    <property type="entry name" value="HTH_ARAC"/>
    <property type="match status" value="1"/>
</dbReference>